<dbReference type="Pfam" id="PF01464">
    <property type="entry name" value="SLT"/>
    <property type="match status" value="1"/>
</dbReference>
<protein>
    <submittedName>
        <fullName evidence="3">Putative lytic transglycosylase</fullName>
    </submittedName>
</protein>
<keyword evidence="1" id="KW-0732">Signal</keyword>
<accession>A0A378UCF1</accession>
<evidence type="ECO:0000313" key="3">
    <source>
        <dbReference type="EMBL" id="STZ74997.1"/>
    </source>
</evidence>
<name>A0A378UCF1_KLEPO</name>
<dbReference type="InterPro" id="IPR008258">
    <property type="entry name" value="Transglycosylase_SLT_dom_1"/>
</dbReference>
<dbReference type="AlphaFoldDB" id="A0A378UCF1"/>
<sequence>MVSKIAGAALLLAIMSNFALADCFDRAGSYYSIDPDYLRAISWQESRFNNAAINGKSAGGTTDYCMMQINSRTLADLRREYPSLNKDKLYSSPCLCIHVGAMLLRRNFNKYGLSWLAVGMYNAGMSNKQTSIQNRYNYAMLINDHYKKIKAGIIQRPHIE</sequence>
<dbReference type="Gene3D" id="1.10.530.10">
    <property type="match status" value="1"/>
</dbReference>
<feature type="chain" id="PRO_5016772861" evidence="1">
    <location>
        <begin position="22"/>
        <end position="160"/>
    </location>
</feature>
<dbReference type="CDD" id="cd13400">
    <property type="entry name" value="LT_IagB-like"/>
    <property type="match status" value="1"/>
</dbReference>
<dbReference type="EMBL" id="UGLW01000004">
    <property type="protein sequence ID" value="STZ74997.1"/>
    <property type="molecule type" value="Genomic_DNA"/>
</dbReference>
<evidence type="ECO:0000313" key="4">
    <source>
        <dbReference type="Proteomes" id="UP000254487"/>
    </source>
</evidence>
<dbReference type="InterPro" id="IPR023346">
    <property type="entry name" value="Lysozyme-like_dom_sf"/>
</dbReference>
<feature type="domain" description="Transglycosylase SLT" evidence="2">
    <location>
        <begin position="22"/>
        <end position="138"/>
    </location>
</feature>
<evidence type="ECO:0000259" key="2">
    <source>
        <dbReference type="Pfam" id="PF01464"/>
    </source>
</evidence>
<dbReference type="Proteomes" id="UP000254487">
    <property type="component" value="Unassembled WGS sequence"/>
</dbReference>
<proteinExistence type="predicted"/>
<evidence type="ECO:0000256" key="1">
    <source>
        <dbReference type="SAM" id="SignalP"/>
    </source>
</evidence>
<gene>
    <name evidence="3" type="ORF">NCTC10313_07181</name>
</gene>
<feature type="signal peptide" evidence="1">
    <location>
        <begin position="1"/>
        <end position="21"/>
    </location>
</feature>
<organism evidence="3 4">
    <name type="scientific">Klebsiella pneumoniae subsp. ozaenae</name>
    <dbReference type="NCBI Taxonomy" id="574"/>
    <lineage>
        <taxon>Bacteria</taxon>
        <taxon>Pseudomonadati</taxon>
        <taxon>Pseudomonadota</taxon>
        <taxon>Gammaproteobacteria</taxon>
        <taxon>Enterobacterales</taxon>
        <taxon>Enterobacteriaceae</taxon>
        <taxon>Klebsiella/Raoultella group</taxon>
        <taxon>Klebsiella</taxon>
        <taxon>Klebsiella pneumoniae complex</taxon>
    </lineage>
</organism>
<dbReference type="SUPFAM" id="SSF53955">
    <property type="entry name" value="Lysozyme-like"/>
    <property type="match status" value="1"/>
</dbReference>
<reference evidence="3 4" key="1">
    <citation type="submission" date="2018-06" db="EMBL/GenBank/DDBJ databases">
        <authorList>
            <consortium name="Pathogen Informatics"/>
            <person name="Doyle S."/>
        </authorList>
    </citation>
    <scope>NUCLEOTIDE SEQUENCE [LARGE SCALE GENOMIC DNA]</scope>
    <source>
        <strain evidence="3 4">NCTC10313</strain>
    </source>
</reference>